<reference evidence="1 2" key="1">
    <citation type="journal article" date="2018" name="Sci. Rep.">
        <title>Genomic signatures of local adaptation to the degree of environmental predictability in rotifers.</title>
        <authorList>
            <person name="Franch-Gras L."/>
            <person name="Hahn C."/>
            <person name="Garcia-Roger E.M."/>
            <person name="Carmona M.J."/>
            <person name="Serra M."/>
            <person name="Gomez A."/>
        </authorList>
    </citation>
    <scope>NUCLEOTIDE SEQUENCE [LARGE SCALE GENOMIC DNA]</scope>
    <source>
        <strain evidence="1">HYR1</strain>
    </source>
</reference>
<organism evidence="1 2">
    <name type="scientific">Brachionus plicatilis</name>
    <name type="common">Marine rotifer</name>
    <name type="synonym">Brachionus muelleri</name>
    <dbReference type="NCBI Taxonomy" id="10195"/>
    <lineage>
        <taxon>Eukaryota</taxon>
        <taxon>Metazoa</taxon>
        <taxon>Spiralia</taxon>
        <taxon>Gnathifera</taxon>
        <taxon>Rotifera</taxon>
        <taxon>Eurotatoria</taxon>
        <taxon>Monogononta</taxon>
        <taxon>Pseudotrocha</taxon>
        <taxon>Ploima</taxon>
        <taxon>Brachionidae</taxon>
        <taxon>Brachionus</taxon>
    </lineage>
</organism>
<dbReference type="AlphaFoldDB" id="A0A3M7QP08"/>
<dbReference type="EMBL" id="REGN01005545">
    <property type="protein sequence ID" value="RNA12969.1"/>
    <property type="molecule type" value="Genomic_DNA"/>
</dbReference>
<keyword evidence="2" id="KW-1185">Reference proteome</keyword>
<dbReference type="Proteomes" id="UP000276133">
    <property type="component" value="Unassembled WGS sequence"/>
</dbReference>
<comment type="caution">
    <text evidence="1">The sequence shown here is derived from an EMBL/GenBank/DDBJ whole genome shotgun (WGS) entry which is preliminary data.</text>
</comment>
<sequence>MVYLCQTQAISALIIRKNNHLGKRSGGDCHESILFEFYENKNKKIIPKILRLLNHAIQYSIMARYMNRHNF</sequence>
<accession>A0A3M7QP08</accession>
<gene>
    <name evidence="1" type="ORF">BpHYR1_052472</name>
</gene>
<name>A0A3M7QP08_BRAPC</name>
<proteinExistence type="predicted"/>
<protein>
    <submittedName>
        <fullName evidence="1">Uncharacterized protein</fullName>
    </submittedName>
</protein>
<evidence type="ECO:0000313" key="1">
    <source>
        <dbReference type="EMBL" id="RNA12969.1"/>
    </source>
</evidence>
<evidence type="ECO:0000313" key="2">
    <source>
        <dbReference type="Proteomes" id="UP000276133"/>
    </source>
</evidence>